<dbReference type="PROSITE" id="PS50961">
    <property type="entry name" value="HTH_LA"/>
    <property type="match status" value="1"/>
</dbReference>
<gene>
    <name evidence="5" type="ORF">SCAR479_12617</name>
</gene>
<feature type="compositionally biased region" description="Polar residues" evidence="3">
    <location>
        <begin position="509"/>
        <end position="532"/>
    </location>
</feature>
<evidence type="ECO:0000256" key="2">
    <source>
        <dbReference type="PROSITE-ProRule" id="PRU00332"/>
    </source>
</evidence>
<feature type="compositionally biased region" description="Basic and acidic residues" evidence="3">
    <location>
        <begin position="234"/>
        <end position="247"/>
    </location>
</feature>
<feature type="region of interest" description="Disordered" evidence="3">
    <location>
        <begin position="1"/>
        <end position="575"/>
    </location>
</feature>
<dbReference type="InterPro" id="IPR036388">
    <property type="entry name" value="WH-like_DNA-bd_sf"/>
</dbReference>
<proteinExistence type="predicted"/>
<accession>A0ABR2XAD2</accession>
<organism evidence="5 6">
    <name type="scientific">Seiridium cardinale</name>
    <dbReference type="NCBI Taxonomy" id="138064"/>
    <lineage>
        <taxon>Eukaryota</taxon>
        <taxon>Fungi</taxon>
        <taxon>Dikarya</taxon>
        <taxon>Ascomycota</taxon>
        <taxon>Pezizomycotina</taxon>
        <taxon>Sordariomycetes</taxon>
        <taxon>Xylariomycetidae</taxon>
        <taxon>Amphisphaeriales</taxon>
        <taxon>Sporocadaceae</taxon>
        <taxon>Seiridium</taxon>
    </lineage>
</organism>
<feature type="region of interest" description="Disordered" evidence="3">
    <location>
        <begin position="779"/>
        <end position="841"/>
    </location>
</feature>
<feature type="domain" description="HTH La-type RNA-binding" evidence="4">
    <location>
        <begin position="595"/>
        <end position="684"/>
    </location>
</feature>
<evidence type="ECO:0000313" key="5">
    <source>
        <dbReference type="EMBL" id="KAK9770728.1"/>
    </source>
</evidence>
<feature type="compositionally biased region" description="Polar residues" evidence="3">
    <location>
        <begin position="410"/>
        <end position="437"/>
    </location>
</feature>
<feature type="compositionally biased region" description="Basic and acidic residues" evidence="3">
    <location>
        <begin position="146"/>
        <end position="166"/>
    </location>
</feature>
<feature type="compositionally biased region" description="Basic and acidic residues" evidence="3">
    <location>
        <begin position="109"/>
        <end position="123"/>
    </location>
</feature>
<evidence type="ECO:0000259" key="4">
    <source>
        <dbReference type="PROSITE" id="PS50961"/>
    </source>
</evidence>
<dbReference type="Proteomes" id="UP001465668">
    <property type="component" value="Unassembled WGS sequence"/>
</dbReference>
<sequence length="841" mass="89077">MSTTFSYAQAAKGQLSTPSAPQSVTSQAASSTSNHNADAPTTADTSAASHSVGPSSISSEQDARDSIAQPAAQPESVKKTEQSTAAEAAQGDDSAPKSPATETPTVSAAERKQTSEAPAERRAKAPSARSADVPDNRKSRKGKKSRGADKESETEQATEKEKEPEAPKVQLSEAPIPSVNFWHQRAKEAQSKTVQPAPARTPATSSNAQDGKAKTPVNDNDNAGRLPTTAAKGQKKEFARDANEQASRRHAPRGSRVVEKSVSESLPSVADAASWPTPESAATEVKSQETSVKPTENDEAQEEKTESGPKDKPKWVAIPFVPSAVFETPLPSRNPRGSKTGGARGGRETGARGYAGASNPTDRTQAAGVARPSGDRSAEAGSGARASSTSVPPAKRASVDATNRDIRKVSGSNKDAATTSSTAPVNGTEESAKATPSDSKEGIQGQQSIDGSSTDKRSDNRPDPSRESFTPAAKENGTHHHAAKEKRNGRGRGGHPGASGQGHRGHGSYSVNGGQSYSGSGHMGSRQNSYPGNMSIGYGMSGAAPTNGHPSRNSTSNTFYRSNNRNGRAPTMQTTPSWNMDPSMQPMPAMAHQQYLFEQNVLPLLTKQISYYFSVNNLLKDGYLRRCMDSQGYVFLDVIQTFTRIQQLTTDVNVVRIACIESPDIELVTGMEDHRDRIRRIQGWNEFVYPPGSRNEEVNFDDGPVNVWRHDRSSMFMNPYGMVPPYQAESPGFYPPNGAPFPPYGNDGFQHYNMTSSVNGVNGSNGYPATKETQLSATVPEFSPKGGSSASDADQNGVLKQTSGKEHQTNGVAPAVTNGTGDAASQPYTNGVAADADITGH</sequence>
<name>A0ABR2XAD2_9PEZI</name>
<dbReference type="CDD" id="cd07323">
    <property type="entry name" value="LAM"/>
    <property type="match status" value="1"/>
</dbReference>
<keyword evidence="6" id="KW-1185">Reference proteome</keyword>
<feature type="compositionally biased region" description="Polar residues" evidence="3">
    <location>
        <begin position="548"/>
        <end position="575"/>
    </location>
</feature>
<evidence type="ECO:0000313" key="6">
    <source>
        <dbReference type="Proteomes" id="UP001465668"/>
    </source>
</evidence>
<dbReference type="InterPro" id="IPR036390">
    <property type="entry name" value="WH_DNA-bd_sf"/>
</dbReference>
<evidence type="ECO:0000256" key="1">
    <source>
        <dbReference type="ARBA" id="ARBA00022884"/>
    </source>
</evidence>
<feature type="compositionally biased region" description="Low complexity" evidence="3">
    <location>
        <begin position="18"/>
        <end position="49"/>
    </location>
</feature>
<dbReference type="InterPro" id="IPR006630">
    <property type="entry name" value="La_HTH"/>
</dbReference>
<keyword evidence="1 2" id="KW-0694">RNA-binding</keyword>
<feature type="compositionally biased region" description="Polar residues" evidence="3">
    <location>
        <begin position="786"/>
        <end position="802"/>
    </location>
</feature>
<dbReference type="SMART" id="SM00715">
    <property type="entry name" value="LA"/>
    <property type="match status" value="1"/>
</dbReference>
<feature type="compositionally biased region" description="Basic residues" evidence="3">
    <location>
        <begin position="479"/>
        <end position="493"/>
    </location>
</feature>
<dbReference type="SUPFAM" id="SSF46785">
    <property type="entry name" value="Winged helix' DNA-binding domain"/>
    <property type="match status" value="1"/>
</dbReference>
<comment type="caution">
    <text evidence="5">The sequence shown here is derived from an EMBL/GenBank/DDBJ whole genome shotgun (WGS) entry which is preliminary data.</text>
</comment>
<protein>
    <recommendedName>
        <fullName evidence="4">HTH La-type RNA-binding domain-containing protein</fullName>
    </recommendedName>
</protein>
<dbReference type="Gene3D" id="1.10.10.10">
    <property type="entry name" value="Winged helix-like DNA-binding domain superfamily/Winged helix DNA-binding domain"/>
    <property type="match status" value="1"/>
</dbReference>
<feature type="compositionally biased region" description="Low complexity" evidence="3">
    <location>
        <begin position="379"/>
        <end position="390"/>
    </location>
</feature>
<feature type="compositionally biased region" description="Basic and acidic residues" evidence="3">
    <location>
        <begin position="453"/>
        <end position="466"/>
    </location>
</feature>
<dbReference type="EMBL" id="JARVKM010000087">
    <property type="protein sequence ID" value="KAK9770728.1"/>
    <property type="molecule type" value="Genomic_DNA"/>
</dbReference>
<dbReference type="Pfam" id="PF05383">
    <property type="entry name" value="La"/>
    <property type="match status" value="1"/>
</dbReference>
<feature type="compositionally biased region" description="Basic and acidic residues" evidence="3">
    <location>
        <begin position="302"/>
        <end position="314"/>
    </location>
</feature>
<reference evidence="5 6" key="1">
    <citation type="submission" date="2024-02" db="EMBL/GenBank/DDBJ databases">
        <title>First draft genome assembly of two strains of Seiridium cardinale.</title>
        <authorList>
            <person name="Emiliani G."/>
            <person name="Scali E."/>
        </authorList>
    </citation>
    <scope>NUCLEOTIDE SEQUENCE [LARGE SCALE GENOMIC DNA]</scope>
    <source>
        <strain evidence="5 6">BM-138-000479</strain>
    </source>
</reference>
<evidence type="ECO:0000256" key="3">
    <source>
        <dbReference type="SAM" id="MobiDB-lite"/>
    </source>
</evidence>